<feature type="compositionally biased region" description="Basic and acidic residues" evidence="1">
    <location>
        <begin position="110"/>
        <end position="119"/>
    </location>
</feature>
<gene>
    <name evidence="2" type="ORF">UV8b_05589</name>
</gene>
<dbReference type="KEGG" id="uvi:66066366"/>
<proteinExistence type="predicted"/>
<evidence type="ECO:0000313" key="2">
    <source>
        <dbReference type="EMBL" id="QUC21346.1"/>
    </source>
</evidence>
<feature type="compositionally biased region" description="Polar residues" evidence="1">
    <location>
        <begin position="81"/>
        <end position="90"/>
    </location>
</feature>
<dbReference type="GeneID" id="66066366"/>
<organism evidence="2 3">
    <name type="scientific">Ustilaginoidea virens</name>
    <name type="common">Rice false smut fungus</name>
    <name type="synonym">Villosiclava virens</name>
    <dbReference type="NCBI Taxonomy" id="1159556"/>
    <lineage>
        <taxon>Eukaryota</taxon>
        <taxon>Fungi</taxon>
        <taxon>Dikarya</taxon>
        <taxon>Ascomycota</taxon>
        <taxon>Pezizomycotina</taxon>
        <taxon>Sordariomycetes</taxon>
        <taxon>Hypocreomycetidae</taxon>
        <taxon>Hypocreales</taxon>
        <taxon>Clavicipitaceae</taxon>
        <taxon>Ustilaginoidea</taxon>
    </lineage>
</organism>
<dbReference type="Proteomes" id="UP000027002">
    <property type="component" value="Chromosome 4"/>
</dbReference>
<keyword evidence="3" id="KW-1185">Reference proteome</keyword>
<dbReference type="EMBL" id="CP072756">
    <property type="protein sequence ID" value="QUC21346.1"/>
    <property type="molecule type" value="Genomic_DNA"/>
</dbReference>
<accession>A0A8E5MIT2</accession>
<feature type="region of interest" description="Disordered" evidence="1">
    <location>
        <begin position="31"/>
        <end position="126"/>
    </location>
</feature>
<sequence length="183" mass="20609">MQQQTGIPTRHIMSNNSRIDSWRHSIPSRFEREDPFANDGFEPRCSTRLTFREDSAPTRDSAPSSRLGQLLPRFARPVLGSGSTPVSPSTADDRPTAEATRGKKRKRDRFRSLLRRERGPPPPPAIHAPLKLRFLFVGDRGSGQTALLYHAKYGHFPDTSAIPRTPFETYMLEKDGTPVVTEL</sequence>
<evidence type="ECO:0000256" key="1">
    <source>
        <dbReference type="SAM" id="MobiDB-lite"/>
    </source>
</evidence>
<dbReference type="OrthoDB" id="25896at2759"/>
<dbReference type="AlphaFoldDB" id="A0A8E5MIT2"/>
<evidence type="ECO:0000313" key="3">
    <source>
        <dbReference type="Proteomes" id="UP000027002"/>
    </source>
</evidence>
<protein>
    <submittedName>
        <fullName evidence="2">Uncharacterized protein</fullName>
    </submittedName>
</protein>
<reference evidence="2" key="1">
    <citation type="submission" date="2020-03" db="EMBL/GenBank/DDBJ databases">
        <title>A mixture of massive structural variations and highly conserved coding sequences in Ustilaginoidea virens genome.</title>
        <authorList>
            <person name="Zhang K."/>
            <person name="Zhao Z."/>
            <person name="Zhang Z."/>
            <person name="Li Y."/>
            <person name="Hsiang T."/>
            <person name="Sun W."/>
        </authorList>
    </citation>
    <scope>NUCLEOTIDE SEQUENCE</scope>
    <source>
        <strain evidence="2">UV-8b</strain>
    </source>
</reference>
<name>A0A8E5MIT2_USTVR</name>
<dbReference type="RefSeq" id="XP_042999019.1">
    <property type="nucleotide sequence ID" value="XM_043143086.1"/>
</dbReference>